<organism evidence="2 3">
    <name type="scientific">Colletotrichum plurivorum</name>
    <dbReference type="NCBI Taxonomy" id="2175906"/>
    <lineage>
        <taxon>Eukaryota</taxon>
        <taxon>Fungi</taxon>
        <taxon>Dikarya</taxon>
        <taxon>Ascomycota</taxon>
        <taxon>Pezizomycotina</taxon>
        <taxon>Sordariomycetes</taxon>
        <taxon>Hypocreomycetidae</taxon>
        <taxon>Glomerellales</taxon>
        <taxon>Glomerellaceae</taxon>
        <taxon>Colletotrichum</taxon>
        <taxon>Colletotrichum orchidearum species complex</taxon>
    </lineage>
</organism>
<comment type="caution">
    <text evidence="2">The sequence shown here is derived from an EMBL/GenBank/DDBJ whole genome shotgun (WGS) entry which is preliminary data.</text>
</comment>
<accession>A0A8H6JAJ6</accession>
<keyword evidence="3" id="KW-1185">Reference proteome</keyword>
<evidence type="ECO:0000259" key="1">
    <source>
        <dbReference type="Pfam" id="PF18566"/>
    </source>
</evidence>
<name>A0A8H6JAJ6_9PEZI</name>
<proteinExistence type="predicted"/>
<dbReference type="AlphaFoldDB" id="A0A8H6JAJ6"/>
<protein>
    <recommendedName>
        <fullName evidence="1">Linalool dehydratase/isomerase domain-containing protein</fullName>
    </recommendedName>
</protein>
<sequence>MATTTIKTSSSNAMGKLELLGAPPANLPPSLAPDFIAKFPKLSREQAGHLRHFHNLVSQRDGEWRHMGSQEPGQEWIDAYRYQLATMAYAAGAAHYHRLPLLRSPFKKLMEGMIRKMLLRDVWGYWFLTSHGGVMLDPDLKELRKPWADPVVRENIMYSGHLLLMVSLYAMLFDDDRFDKEGGIAFHWNPVFWGMGPETFSYSRRTLQDAILKEMEREKWIGVCCEPNSIFVVCNQFPLIAIKYNDVTDKVDVSPGVLEKYRAAWAAKGMIQEDGLLFEWYSPKQDRKMPTTDVSNSAWAIAFMNSWNPEFARKTSDNLSTGFLVKLSAGNHVVVPHPKVSFKIRELVAAEGVDPMDPDTFTKAAEAVAEDIAKEHRWPWTKPHFAYALLWRSELGDRGVLDGMLAYADDALGPKWEDGGLFYPAREGEQFDYEAPGVDVLTGNAAVAYARLNVPDGQRKMYEHPWGEEHFATAPFMEGVELSSGVDFLRGSWDGEAGALAITVRSWDGTRKRIQPSFRGLPDGRYGVYESGVLRRTIEVRGRDAAIVLDLEVPGEELDVVILKA</sequence>
<reference evidence="2" key="1">
    <citation type="journal article" date="2020" name="Phytopathology">
        <title>Genome Sequence Resources of Colletotrichum truncatum, C. plurivorum, C. musicola, and C. sojae: Four Species Pathogenic to Soybean (Glycine max).</title>
        <authorList>
            <person name="Rogerio F."/>
            <person name="Boufleur T.R."/>
            <person name="Ciampi-Guillardi M."/>
            <person name="Sukno S.A."/>
            <person name="Thon M.R."/>
            <person name="Massola Junior N.S."/>
            <person name="Baroncelli R."/>
        </authorList>
    </citation>
    <scope>NUCLEOTIDE SEQUENCE</scope>
    <source>
        <strain evidence="2">LFN00145</strain>
    </source>
</reference>
<evidence type="ECO:0000313" key="2">
    <source>
        <dbReference type="EMBL" id="KAF6809168.1"/>
    </source>
</evidence>
<dbReference type="EMBL" id="WIGO01000546">
    <property type="protein sequence ID" value="KAF6809168.1"/>
    <property type="molecule type" value="Genomic_DNA"/>
</dbReference>
<evidence type="ECO:0000313" key="3">
    <source>
        <dbReference type="Proteomes" id="UP000654918"/>
    </source>
</evidence>
<dbReference type="Pfam" id="PF18566">
    <property type="entry name" value="Ldi"/>
    <property type="match status" value="1"/>
</dbReference>
<gene>
    <name evidence="2" type="ORF">CPLU01_15550</name>
</gene>
<dbReference type="InterPro" id="IPR041411">
    <property type="entry name" value="Ldi"/>
</dbReference>
<dbReference type="Proteomes" id="UP000654918">
    <property type="component" value="Unassembled WGS sequence"/>
</dbReference>
<feature type="domain" description="Linalool dehydratase/isomerase" evidence="1">
    <location>
        <begin position="81"/>
        <end position="426"/>
    </location>
</feature>